<dbReference type="Gene3D" id="3.40.50.300">
    <property type="entry name" value="P-loop containing nucleotide triphosphate hydrolases"/>
    <property type="match status" value="1"/>
</dbReference>
<evidence type="ECO:0000256" key="7">
    <source>
        <dbReference type="ARBA" id="ARBA00054501"/>
    </source>
</evidence>
<dbReference type="AlphaFoldDB" id="A0A7L0Q6V9"/>
<feature type="region of interest" description="Disordered" evidence="11">
    <location>
        <begin position="607"/>
        <end position="644"/>
    </location>
</feature>
<keyword evidence="6" id="KW-0539">Nucleus</keyword>
<sequence length="644" mass="72274">KVESKPKKTPEKAEAGKRNSSPYKREANNKKYKSTPEKGETIRSVKKETTAVRKLTDFKRQTVEEKETPKPKGNLVSEVNEDGTEKLLWVDKYKPVSIKAIIGQQGEQSCANKLLRWLRNWHKNALEDGQAKPSKTGSKDDGTGFKAALLSGPPGVGKTTTAALVCKELGYSYVELNASDTRSKNSLKEVVAESLNNTSIKDFCSGASVHPLFSLVAPVVASEDFLYEKRRQGARFALCRNELIALIRHTKVPIICMCNDRNHPKMRSLVHYCLDLRFQRPRLEQIKGAMMSIAFKEGLKIPPPAMQEIILAANQDIRQVLHNLNMWCAKDKSLTYDEAKTDASRAKKDIKLGPFDVVRKVFATGEEAARMSLIDKSDLFFHDYSLAPLFVQENYVHVKPAAAGGNLKKHLVLLSRAADSICDGDIVDRQIRSKQNWNLLPTQAIYASVLPGELMRGYMSQFPVFPSWLGKFSSTGKHDRIIQELAMHMSLRTQTCKRTVNMEYLSYLRDALVQPLRDFGADGVQQAITFMDSYCLMKEDVENIMEISTWGGKPSPFSKLDPKVKAAFTRAYNKEAHLTPYSLSAAKASKRQLGSAATLELSEDLTVEEIQSDEDEQDTVDSDAMIKQKKVKSSKLPKREKNEE</sequence>
<evidence type="ECO:0000256" key="10">
    <source>
        <dbReference type="ARBA" id="ARBA00077727"/>
    </source>
</evidence>
<feature type="compositionally biased region" description="Basic residues" evidence="11">
    <location>
        <begin position="627"/>
        <end position="636"/>
    </location>
</feature>
<name>A0A7L0Q6V9_SETKR</name>
<feature type="non-terminal residue" evidence="14">
    <location>
        <position position="644"/>
    </location>
</feature>
<evidence type="ECO:0000256" key="5">
    <source>
        <dbReference type="ARBA" id="ARBA00022840"/>
    </source>
</evidence>
<evidence type="ECO:0000313" key="15">
    <source>
        <dbReference type="Proteomes" id="UP000550059"/>
    </source>
</evidence>
<feature type="domain" description="ATPase AAA-type core" evidence="12">
    <location>
        <begin position="149"/>
        <end position="189"/>
    </location>
</feature>
<gene>
    <name evidence="14" type="primary">Rfc1</name>
    <name evidence="14" type="ORF">SETKIR_R13752</name>
</gene>
<dbReference type="GO" id="GO:0005663">
    <property type="term" value="C:DNA replication factor C complex"/>
    <property type="evidence" value="ECO:0007669"/>
    <property type="project" value="InterPro"/>
</dbReference>
<dbReference type="InterPro" id="IPR003959">
    <property type="entry name" value="ATPase_AAA_core"/>
</dbReference>
<dbReference type="GO" id="GO:0003677">
    <property type="term" value="F:DNA binding"/>
    <property type="evidence" value="ECO:0007669"/>
    <property type="project" value="InterPro"/>
</dbReference>
<evidence type="ECO:0000256" key="1">
    <source>
        <dbReference type="ARBA" id="ARBA00004123"/>
    </source>
</evidence>
<dbReference type="GO" id="GO:0006281">
    <property type="term" value="P:DNA repair"/>
    <property type="evidence" value="ECO:0007669"/>
    <property type="project" value="InterPro"/>
</dbReference>
<dbReference type="EMBL" id="VXAS01000600">
    <property type="protein sequence ID" value="NXL13092.1"/>
    <property type="molecule type" value="Genomic_DNA"/>
</dbReference>
<dbReference type="GO" id="GO:0003689">
    <property type="term" value="F:DNA clamp loader activity"/>
    <property type="evidence" value="ECO:0007669"/>
    <property type="project" value="InterPro"/>
</dbReference>
<protein>
    <recommendedName>
        <fullName evidence="10">Activator 1 large subunit</fullName>
    </recommendedName>
    <alternativeName>
        <fullName evidence="9">Replication factor C 140 kDa subunit</fullName>
    </alternativeName>
</protein>
<evidence type="ECO:0000256" key="3">
    <source>
        <dbReference type="ARBA" id="ARBA00022705"/>
    </source>
</evidence>
<dbReference type="InterPro" id="IPR027417">
    <property type="entry name" value="P-loop_NTPase"/>
</dbReference>
<dbReference type="InterPro" id="IPR047854">
    <property type="entry name" value="RFC_lid"/>
</dbReference>
<dbReference type="InterPro" id="IPR008921">
    <property type="entry name" value="DNA_pol3_clamp-load_cplx_C"/>
</dbReference>
<evidence type="ECO:0000256" key="11">
    <source>
        <dbReference type="SAM" id="MobiDB-lite"/>
    </source>
</evidence>
<dbReference type="Pfam" id="PF25361">
    <property type="entry name" value="AAA_lid_RFC1"/>
    <property type="match status" value="1"/>
</dbReference>
<evidence type="ECO:0000256" key="6">
    <source>
        <dbReference type="ARBA" id="ARBA00023242"/>
    </source>
</evidence>
<dbReference type="FunFam" id="3.40.50.300:FF:000395">
    <property type="entry name" value="Replication factor C subunit 1"/>
    <property type="match status" value="1"/>
</dbReference>
<evidence type="ECO:0000256" key="8">
    <source>
        <dbReference type="ARBA" id="ARBA00064311"/>
    </source>
</evidence>
<dbReference type="Pfam" id="PF00004">
    <property type="entry name" value="AAA"/>
    <property type="match status" value="1"/>
</dbReference>
<dbReference type="Pfam" id="PF08519">
    <property type="entry name" value="RFC1"/>
    <property type="match status" value="1"/>
</dbReference>
<dbReference type="PIRSF" id="PIRSF036578">
    <property type="entry name" value="RFC1"/>
    <property type="match status" value="1"/>
</dbReference>
<comment type="similarity">
    <text evidence="2">Belongs to the activator 1 large subunit family.</text>
</comment>
<evidence type="ECO:0000259" key="13">
    <source>
        <dbReference type="Pfam" id="PF08519"/>
    </source>
</evidence>
<feature type="domain" description="DNA replication factor RFC1 C-terminal" evidence="13">
    <location>
        <begin position="421"/>
        <end position="574"/>
    </location>
</feature>
<reference evidence="14 15" key="1">
    <citation type="submission" date="2019-09" db="EMBL/GenBank/DDBJ databases">
        <title>Bird 10,000 Genomes (B10K) Project - Family phase.</title>
        <authorList>
            <person name="Zhang G."/>
        </authorList>
    </citation>
    <scope>NUCLEOTIDE SEQUENCE [LARGE SCALE GENOMIC DNA]</scope>
    <source>
        <strain evidence="14">B10K-DU-001-45</strain>
        <tissue evidence="14">Muscle</tissue>
    </source>
</reference>
<accession>A0A7L0Q6V9</accession>
<dbReference type="PANTHER" id="PTHR23389">
    <property type="entry name" value="CHROMOSOME TRANSMISSION FIDELITY FACTOR 18"/>
    <property type="match status" value="1"/>
</dbReference>
<dbReference type="CDD" id="cd00009">
    <property type="entry name" value="AAA"/>
    <property type="match status" value="1"/>
</dbReference>
<dbReference type="GO" id="GO:0005524">
    <property type="term" value="F:ATP binding"/>
    <property type="evidence" value="ECO:0007669"/>
    <property type="project" value="UniProtKB-KW"/>
</dbReference>
<dbReference type="GO" id="GO:0016887">
    <property type="term" value="F:ATP hydrolysis activity"/>
    <property type="evidence" value="ECO:0007669"/>
    <property type="project" value="InterPro"/>
</dbReference>
<evidence type="ECO:0000256" key="2">
    <source>
        <dbReference type="ARBA" id="ARBA00006116"/>
    </source>
</evidence>
<keyword evidence="4" id="KW-0547">Nucleotide-binding</keyword>
<dbReference type="Gene3D" id="1.20.272.10">
    <property type="match status" value="1"/>
</dbReference>
<evidence type="ECO:0000256" key="4">
    <source>
        <dbReference type="ARBA" id="ARBA00022741"/>
    </source>
</evidence>
<keyword evidence="3" id="KW-0235">DNA replication</keyword>
<dbReference type="FunFam" id="1.10.8.60:FF:000021">
    <property type="entry name" value="Replication factor C subunit 1"/>
    <property type="match status" value="1"/>
</dbReference>
<comment type="caution">
    <text evidence="14">The sequence shown here is derived from an EMBL/GenBank/DDBJ whole genome shotgun (WGS) entry which is preliminary data.</text>
</comment>
<feature type="compositionally biased region" description="Acidic residues" evidence="11">
    <location>
        <begin position="607"/>
        <end position="621"/>
    </location>
</feature>
<dbReference type="FunFam" id="1.20.272.10:FF:000005">
    <property type="entry name" value="Replication factor C subunit 1"/>
    <property type="match status" value="1"/>
</dbReference>
<dbReference type="GO" id="GO:0006260">
    <property type="term" value="P:DNA replication"/>
    <property type="evidence" value="ECO:0007669"/>
    <property type="project" value="UniProtKB-KW"/>
</dbReference>
<dbReference type="SUPFAM" id="SSF48019">
    <property type="entry name" value="post-AAA+ oligomerization domain-like"/>
    <property type="match status" value="1"/>
</dbReference>
<dbReference type="Proteomes" id="UP000550059">
    <property type="component" value="Unassembled WGS sequence"/>
</dbReference>
<feature type="non-terminal residue" evidence="14">
    <location>
        <position position="1"/>
    </location>
</feature>
<comment type="subunit">
    <text evidence="8">Large subunit of the RFC complex, an heteropentameric complex consisting of RFC1 and four small subunits RFC2, RFC3, RFC4 and RFC5; the RFC complex interacts with PCNA and the interaction involves RFC1.</text>
</comment>
<feature type="region of interest" description="Disordered" evidence="11">
    <location>
        <begin position="1"/>
        <end position="48"/>
    </location>
</feature>
<dbReference type="GO" id="GO:0005634">
    <property type="term" value="C:nucleus"/>
    <property type="evidence" value="ECO:0007669"/>
    <property type="project" value="UniProtKB-SubCell"/>
</dbReference>
<dbReference type="InterPro" id="IPR012178">
    <property type="entry name" value="RFC1"/>
</dbReference>
<dbReference type="PANTHER" id="PTHR23389:SF6">
    <property type="entry name" value="REPLICATION FACTOR C SUBUNIT 1"/>
    <property type="match status" value="1"/>
</dbReference>
<keyword evidence="5" id="KW-0067">ATP-binding</keyword>
<dbReference type="GO" id="GO:0061860">
    <property type="term" value="F:DNA clamp unloader activity"/>
    <property type="evidence" value="ECO:0007669"/>
    <property type="project" value="TreeGrafter"/>
</dbReference>
<dbReference type="SUPFAM" id="SSF52540">
    <property type="entry name" value="P-loop containing nucleoside triphosphate hydrolases"/>
    <property type="match status" value="1"/>
</dbReference>
<dbReference type="InterPro" id="IPR013725">
    <property type="entry name" value="DNA_replication_fac_RFC1_C"/>
</dbReference>
<comment type="subcellular location">
    <subcellularLocation>
        <location evidence="1">Nucleus</location>
    </subcellularLocation>
</comment>
<evidence type="ECO:0000259" key="12">
    <source>
        <dbReference type="Pfam" id="PF00004"/>
    </source>
</evidence>
<evidence type="ECO:0000256" key="9">
    <source>
        <dbReference type="ARBA" id="ARBA00075134"/>
    </source>
</evidence>
<dbReference type="Gene3D" id="1.10.8.60">
    <property type="match status" value="1"/>
</dbReference>
<proteinExistence type="inferred from homology"/>
<keyword evidence="15" id="KW-1185">Reference proteome</keyword>
<dbReference type="CDD" id="cd18140">
    <property type="entry name" value="HLD_clamp_RFC"/>
    <property type="match status" value="1"/>
</dbReference>
<comment type="function">
    <text evidence="7">Subunit of the replication factor C (RFC) complex which acts during elongation of primed DNA templates by DNA polymerases delta and epsilon, and is necessary for ATP-dependent loading of proliferating cell nuclear antigen (PCNA) onto primed DNA. This subunit binds to the primer-template junction. Binds the PO-B transcription element as well as other GA rich DNA sequences. Can bind single- or double-stranded DNA.</text>
</comment>
<evidence type="ECO:0000313" key="14">
    <source>
        <dbReference type="EMBL" id="NXL13092.1"/>
    </source>
</evidence>
<organism evidence="14 15">
    <name type="scientific">Setophaga kirtlandii</name>
    <name type="common">Kirtland's warbler</name>
    <name type="synonym">Dendroica kirtlandii</name>
    <dbReference type="NCBI Taxonomy" id="298831"/>
    <lineage>
        <taxon>Eukaryota</taxon>
        <taxon>Metazoa</taxon>
        <taxon>Chordata</taxon>
        <taxon>Craniata</taxon>
        <taxon>Vertebrata</taxon>
        <taxon>Euteleostomi</taxon>
        <taxon>Archelosauria</taxon>
        <taxon>Archosauria</taxon>
        <taxon>Dinosauria</taxon>
        <taxon>Saurischia</taxon>
        <taxon>Theropoda</taxon>
        <taxon>Coelurosauria</taxon>
        <taxon>Aves</taxon>
        <taxon>Neognathae</taxon>
        <taxon>Neoaves</taxon>
        <taxon>Telluraves</taxon>
        <taxon>Australaves</taxon>
        <taxon>Passeriformes</taxon>
        <taxon>Passeroidea</taxon>
        <taxon>Parulidae</taxon>
        <taxon>Setophaga</taxon>
    </lineage>
</organism>